<evidence type="ECO:0000313" key="6">
    <source>
        <dbReference type="Proteomes" id="UP000449846"/>
    </source>
</evidence>
<sequence length="1334" mass="141441">MGMNTPCLFLSHSGLDTAAAIEIKKRLLASPEAQLIGLRIWLDKDDLTEGRPWVEQIEEAMQAASACAVVVGSTGVRNWVRAETDLALSRAISDPGFRVIPVLHGGANAKGLSPFASRFHAVLDPLGDPAAMQRLLRAALGQDAGDAGLPALTADPFPGLRTMTEDWADRFFGRRKETDEILALLAAHPTVTIVADSGAGKSSLARAGVAHAWRGGALAGDMARDGDPEIWHVVTTRPLRDPMGELQNAIESAAKLAGRDMAEIVSFRAALVQDPAFALRCGHDPARTRTLLIIDQAEELVTQAAPDARAEFGRLVARLSESLGDRLRILVTLRSDYLNLVAGIEGLGVLISPPETQFRLKQPADLSEIVKGPLRLAGHGDEVEQDKLVARLRKDLSDRPGDLALAQMALHLTWRDRARHGGLLAAFAANGGALGALGHEGERIEKLLPPADVDRLMPIFVRLIQLSESASGATRRIAALDEFDEDERNLIDRLAGSDFGRLVQTSDSHVEIAHEALIRQWPKLHQTIQDQPRDMRVLGRLMADAGHWIENRRRRGFLARPSDLPDYRMLMQTHPAWPSPSERQFVTLSRRWQNIWRGLTAAGVVAILVALAAVGYLQNRTRENLIRAEEAEVNAISLLALSRAETRPIDALKLVLAAWPEQAGKPFPPPATAYQALSTAMSFTQPGSILRGHEGGVWSAVFSPDGSRIASGGADGMLRIWDAGSGAALAEPLRGHQSWITSVAFAPDGKRIVTGGFDSTLRMWDAATGAQLGLPMRGHAGGVWSVAFAPNGARIASGSADGTVRLWDTATGLQQGAPMRGHKGLVLSVAFAPDGLSLVSGGEDGTLRRWDATSGAPLGDAIQGRQGRVWTVSFSPDGARIVSGGDDGSLRLWAAATGAPQGEPMHEHSGQVYRAAFSADGTRIVSGSEDGTLRLWDAASGAQLGEPLRGHQGAVWSVAFSPDGSRILGGGEDGSLRIWDATVGMPQGAPLRGHVDEVNSIAFSPDGSRLVSGSEDGTLRLWDGATGAALGEPLRGHNDVVRSVVFSPDGTRVLSGGEDGTLRLWDASTGTQLGEPMRGNEGEVYDVAFSPDGSRIASGGTGDTLRIWDVATRKPLGGPMQGADSIAFGVAFSPDGARILSGSEDGNLQLWDATTGAPLGEPILGHDDVVRSVAYSPDGSRIVSGSDDGTLRIWDAATGAQRGQPLRGHQGAVLSVAFSPDGLRLVSGGDDGTLRLWDVATGAQLGAPLRGQQGWVNSVAFSPDGARIVSGGEDGTLRLWRNLPPGNILQLACRYLPNISGKPDAATDGLTDEIRVATHALPDDCDSYDPPLPP</sequence>
<evidence type="ECO:0000256" key="3">
    <source>
        <dbReference type="PROSITE-ProRule" id="PRU00221"/>
    </source>
</evidence>
<dbReference type="PROSITE" id="PS50104">
    <property type="entry name" value="TIR"/>
    <property type="match status" value="1"/>
</dbReference>
<feature type="repeat" description="WD" evidence="3">
    <location>
        <begin position="905"/>
        <end position="946"/>
    </location>
</feature>
<feature type="repeat" description="WD" evidence="3">
    <location>
        <begin position="819"/>
        <end position="860"/>
    </location>
</feature>
<dbReference type="InterPro" id="IPR049052">
    <property type="entry name" value="nSTAND1"/>
</dbReference>
<keyword evidence="2" id="KW-0677">Repeat</keyword>
<dbReference type="GO" id="GO:0007165">
    <property type="term" value="P:signal transduction"/>
    <property type="evidence" value="ECO:0007669"/>
    <property type="project" value="InterPro"/>
</dbReference>
<dbReference type="OrthoDB" id="235631at2"/>
<dbReference type="InterPro" id="IPR011047">
    <property type="entry name" value="Quinoprotein_ADH-like_sf"/>
</dbReference>
<name>A0A844HM79_9RHOB</name>
<evidence type="ECO:0000256" key="1">
    <source>
        <dbReference type="ARBA" id="ARBA00022574"/>
    </source>
</evidence>
<evidence type="ECO:0000259" key="4">
    <source>
        <dbReference type="PROSITE" id="PS50104"/>
    </source>
</evidence>
<feature type="domain" description="TIR" evidence="4">
    <location>
        <begin position="4"/>
        <end position="140"/>
    </location>
</feature>
<dbReference type="SUPFAM" id="SSF50998">
    <property type="entry name" value="Quinoprotein alcohol dehydrogenase-like"/>
    <property type="match status" value="1"/>
</dbReference>
<feature type="repeat" description="WD" evidence="3">
    <location>
        <begin position="1249"/>
        <end position="1280"/>
    </location>
</feature>
<dbReference type="PANTHER" id="PTHR19848:SF8">
    <property type="entry name" value="F-BOX AND WD REPEAT DOMAIN CONTAINING 7"/>
    <property type="match status" value="1"/>
</dbReference>
<gene>
    <name evidence="5" type="ORF">GL300_17605</name>
</gene>
<dbReference type="InterPro" id="IPR036322">
    <property type="entry name" value="WD40_repeat_dom_sf"/>
</dbReference>
<dbReference type="Pfam" id="PF00400">
    <property type="entry name" value="WD40"/>
    <property type="match status" value="14"/>
</dbReference>
<dbReference type="Gene3D" id="3.40.50.10140">
    <property type="entry name" value="Toll/interleukin-1 receptor homology (TIR) domain"/>
    <property type="match status" value="1"/>
</dbReference>
<comment type="caution">
    <text evidence="5">The sequence shown here is derived from an EMBL/GenBank/DDBJ whole genome shotgun (WGS) entry which is preliminary data.</text>
</comment>
<dbReference type="InterPro" id="IPR000157">
    <property type="entry name" value="TIR_dom"/>
</dbReference>
<dbReference type="EMBL" id="WMIG01000012">
    <property type="protein sequence ID" value="MTH61030.1"/>
    <property type="molecule type" value="Genomic_DNA"/>
</dbReference>
<feature type="repeat" description="WD" evidence="3">
    <location>
        <begin position="1163"/>
        <end position="1204"/>
    </location>
</feature>
<feature type="repeat" description="WD" evidence="3">
    <location>
        <begin position="776"/>
        <end position="812"/>
    </location>
</feature>
<dbReference type="PROSITE" id="PS50082">
    <property type="entry name" value="WD_REPEATS_2"/>
    <property type="match status" value="14"/>
</dbReference>
<dbReference type="InterPro" id="IPR015943">
    <property type="entry name" value="WD40/YVTN_repeat-like_dom_sf"/>
</dbReference>
<keyword evidence="1 3" id="KW-0853">WD repeat</keyword>
<dbReference type="InterPro" id="IPR027417">
    <property type="entry name" value="P-loop_NTPase"/>
</dbReference>
<protein>
    <submittedName>
        <fullName evidence="5">TIR domain-containing protein</fullName>
    </submittedName>
</protein>
<feature type="repeat" description="WD" evidence="3">
    <location>
        <begin position="733"/>
        <end position="774"/>
    </location>
</feature>
<feature type="repeat" description="WD" evidence="3">
    <location>
        <begin position="1034"/>
        <end position="1075"/>
    </location>
</feature>
<dbReference type="Pfam" id="PF13676">
    <property type="entry name" value="TIR_2"/>
    <property type="match status" value="1"/>
</dbReference>
<dbReference type="Gene3D" id="2.130.10.10">
    <property type="entry name" value="YVTN repeat-like/Quinoprotein amine dehydrogenase"/>
    <property type="match status" value="5"/>
</dbReference>
<dbReference type="InterPro" id="IPR035897">
    <property type="entry name" value="Toll_tir_struct_dom_sf"/>
</dbReference>
<feature type="repeat" description="WD" evidence="3">
    <location>
        <begin position="1120"/>
        <end position="1161"/>
    </location>
</feature>
<feature type="repeat" description="WD" evidence="3">
    <location>
        <begin position="690"/>
        <end position="731"/>
    </location>
</feature>
<dbReference type="Pfam" id="PF20703">
    <property type="entry name" value="nSTAND1"/>
    <property type="match status" value="1"/>
</dbReference>
<dbReference type="Proteomes" id="UP000449846">
    <property type="component" value="Unassembled WGS sequence"/>
</dbReference>
<dbReference type="PRINTS" id="PR00320">
    <property type="entry name" value="GPROTEINBRPT"/>
</dbReference>
<reference evidence="5 6" key="1">
    <citation type="submission" date="2019-11" db="EMBL/GenBank/DDBJ databases">
        <authorList>
            <person name="Dong K."/>
        </authorList>
    </citation>
    <scope>NUCLEOTIDE SEQUENCE [LARGE SCALE GENOMIC DNA]</scope>
    <source>
        <strain evidence="5 6">NBRC 112902</strain>
    </source>
</reference>
<dbReference type="InterPro" id="IPR020472">
    <property type="entry name" value="WD40_PAC1"/>
</dbReference>
<dbReference type="SMART" id="SM00320">
    <property type="entry name" value="WD40"/>
    <property type="match status" value="14"/>
</dbReference>
<organism evidence="5 6">
    <name type="scientific">Paracoccus litorisediminis</name>
    <dbReference type="NCBI Taxonomy" id="2006130"/>
    <lineage>
        <taxon>Bacteria</taxon>
        <taxon>Pseudomonadati</taxon>
        <taxon>Pseudomonadota</taxon>
        <taxon>Alphaproteobacteria</taxon>
        <taxon>Rhodobacterales</taxon>
        <taxon>Paracoccaceae</taxon>
        <taxon>Paracoccus</taxon>
    </lineage>
</organism>
<evidence type="ECO:0000256" key="2">
    <source>
        <dbReference type="ARBA" id="ARBA00022737"/>
    </source>
</evidence>
<dbReference type="PROSITE" id="PS50294">
    <property type="entry name" value="WD_REPEATS_REGION"/>
    <property type="match status" value="14"/>
</dbReference>
<feature type="repeat" description="WD" evidence="3">
    <location>
        <begin position="948"/>
        <end position="980"/>
    </location>
</feature>
<dbReference type="CDD" id="cd00200">
    <property type="entry name" value="WD40"/>
    <property type="match status" value="2"/>
</dbReference>
<dbReference type="SUPFAM" id="SSF52540">
    <property type="entry name" value="P-loop containing nucleoside triphosphate hydrolases"/>
    <property type="match status" value="1"/>
</dbReference>
<feature type="repeat" description="WD" evidence="3">
    <location>
        <begin position="1077"/>
        <end position="1118"/>
    </location>
</feature>
<dbReference type="SUPFAM" id="SSF50978">
    <property type="entry name" value="WD40 repeat-like"/>
    <property type="match status" value="1"/>
</dbReference>
<evidence type="ECO:0000313" key="5">
    <source>
        <dbReference type="EMBL" id="MTH61030.1"/>
    </source>
</evidence>
<dbReference type="InterPro" id="IPR019775">
    <property type="entry name" value="WD40_repeat_CS"/>
</dbReference>
<dbReference type="InterPro" id="IPR001680">
    <property type="entry name" value="WD40_rpt"/>
</dbReference>
<accession>A0A844HM79</accession>
<keyword evidence="6" id="KW-1185">Reference proteome</keyword>
<feature type="repeat" description="WD" evidence="3">
    <location>
        <begin position="1206"/>
        <end position="1247"/>
    </location>
</feature>
<feature type="repeat" description="WD" evidence="3">
    <location>
        <begin position="862"/>
        <end position="893"/>
    </location>
</feature>
<dbReference type="PROSITE" id="PS00678">
    <property type="entry name" value="WD_REPEATS_1"/>
    <property type="match status" value="7"/>
</dbReference>
<proteinExistence type="predicted"/>
<dbReference type="PANTHER" id="PTHR19848">
    <property type="entry name" value="WD40 REPEAT PROTEIN"/>
    <property type="match status" value="1"/>
</dbReference>
<dbReference type="SUPFAM" id="SSF52200">
    <property type="entry name" value="Toll/Interleukin receptor TIR domain"/>
    <property type="match status" value="1"/>
</dbReference>
<feature type="repeat" description="WD" evidence="3">
    <location>
        <begin position="991"/>
        <end position="1032"/>
    </location>
</feature>